<dbReference type="Gene3D" id="3.10.450.70">
    <property type="entry name" value="Disulphide bond isomerase, DsbC/G, N-terminal"/>
    <property type="match status" value="1"/>
</dbReference>
<dbReference type="RefSeq" id="WP_245965964.1">
    <property type="nucleotide sequence ID" value="NZ_QPJK01000011.1"/>
</dbReference>
<comment type="similarity">
    <text evidence="2 7">Belongs to the thioredoxin family. DsbC subfamily.</text>
</comment>
<dbReference type="Pfam" id="PF10411">
    <property type="entry name" value="DsbC_N"/>
    <property type="match status" value="1"/>
</dbReference>
<comment type="subcellular location">
    <subcellularLocation>
        <location evidence="1 7">Periplasm</location>
    </subcellularLocation>
</comment>
<dbReference type="InterPro" id="IPR033954">
    <property type="entry name" value="DiS-bond_Isoase_DsbC/G"/>
</dbReference>
<feature type="domain" description="Disulphide bond isomerase DsbC/G N-terminal" evidence="8">
    <location>
        <begin position="14"/>
        <end position="80"/>
    </location>
</feature>
<dbReference type="PANTHER" id="PTHR35272:SF3">
    <property type="entry name" value="THIOL:DISULFIDE INTERCHANGE PROTEIN DSBC"/>
    <property type="match status" value="1"/>
</dbReference>
<gene>
    <name evidence="10" type="ORF">DES41_111177</name>
</gene>
<evidence type="ECO:0000259" key="8">
    <source>
        <dbReference type="Pfam" id="PF10411"/>
    </source>
</evidence>
<evidence type="ECO:0000256" key="1">
    <source>
        <dbReference type="ARBA" id="ARBA00004418"/>
    </source>
</evidence>
<dbReference type="Pfam" id="PF13098">
    <property type="entry name" value="Thioredoxin_2"/>
    <property type="match status" value="1"/>
</dbReference>
<keyword evidence="5" id="KW-1015">Disulfide bond</keyword>
<dbReference type="AlphaFoldDB" id="A0A368XEZ3"/>
<evidence type="ECO:0000256" key="6">
    <source>
        <dbReference type="ARBA" id="ARBA00023284"/>
    </source>
</evidence>
<accession>A0A368XEZ3</accession>
<dbReference type="SUPFAM" id="SSF52833">
    <property type="entry name" value="Thioredoxin-like"/>
    <property type="match status" value="1"/>
</dbReference>
<dbReference type="SUPFAM" id="SSF54423">
    <property type="entry name" value="DsbC/DsbG N-terminal domain-like"/>
    <property type="match status" value="1"/>
</dbReference>
<dbReference type="EMBL" id="QPJK01000011">
    <property type="protein sequence ID" value="RCW66219.1"/>
    <property type="molecule type" value="Genomic_DNA"/>
</dbReference>
<protein>
    <recommendedName>
        <fullName evidence="7">Thiol:disulfide interchange protein</fullName>
    </recommendedName>
</protein>
<dbReference type="InterPro" id="IPR018950">
    <property type="entry name" value="DiS-bond_isomerase_DsbC/G_N"/>
</dbReference>
<proteinExistence type="inferred from homology"/>
<evidence type="ECO:0000256" key="4">
    <source>
        <dbReference type="ARBA" id="ARBA00022764"/>
    </source>
</evidence>
<reference evidence="10 11" key="1">
    <citation type="submission" date="2018-07" db="EMBL/GenBank/DDBJ databases">
        <title>Genomic Encyclopedia of Type Strains, Phase IV (KMG-IV): sequencing the most valuable type-strain genomes for metagenomic binning, comparative biology and taxonomic classification.</title>
        <authorList>
            <person name="Goeker M."/>
        </authorList>
    </citation>
    <scope>NUCLEOTIDE SEQUENCE [LARGE SCALE GENOMIC DNA]</scope>
    <source>
        <strain evidence="10 11">DSM 21634</strain>
    </source>
</reference>
<evidence type="ECO:0000256" key="5">
    <source>
        <dbReference type="ARBA" id="ARBA00023157"/>
    </source>
</evidence>
<keyword evidence="11" id="KW-1185">Reference proteome</keyword>
<keyword evidence="4 7" id="KW-0574">Periplasm</keyword>
<evidence type="ECO:0000256" key="2">
    <source>
        <dbReference type="ARBA" id="ARBA00009813"/>
    </source>
</evidence>
<evidence type="ECO:0000313" key="10">
    <source>
        <dbReference type="EMBL" id="RCW66219.1"/>
    </source>
</evidence>
<dbReference type="InterPro" id="IPR012336">
    <property type="entry name" value="Thioredoxin-like_fold"/>
</dbReference>
<dbReference type="CDD" id="cd03020">
    <property type="entry name" value="DsbA_DsbC_DsbG"/>
    <property type="match status" value="1"/>
</dbReference>
<dbReference type="InterPro" id="IPR009094">
    <property type="entry name" value="DiS-bond_isomerase_DsbC/G_N_sf"/>
</dbReference>
<dbReference type="Proteomes" id="UP000252884">
    <property type="component" value="Unassembled WGS sequence"/>
</dbReference>
<evidence type="ECO:0000313" key="11">
    <source>
        <dbReference type="Proteomes" id="UP000252884"/>
    </source>
</evidence>
<dbReference type="InterPro" id="IPR036249">
    <property type="entry name" value="Thioredoxin-like_sf"/>
</dbReference>
<sequence>MLSTGAVSEPIPKAQAERLRQSIAALSQGKVAAEDVSRTPIPGIFQVFSDGEIFYVDSTGRYSFVGGSMIDMQQQRDLTATELDRVHAIPFDRLPLQLAIKEVRGNGTRNLAVFEDPNCPICKVFTKFLDQIDDVTIYRFMYPVIAPQSEALAQSAWCARDRAVAWRDVMAGARNGQAPGTGAASCDTSGLAAIVQFGEANRINNTPTVILGGGKRLVGATPPELFMQELEQGGRRPN</sequence>
<dbReference type="Gene3D" id="3.40.30.10">
    <property type="entry name" value="Glutaredoxin"/>
    <property type="match status" value="1"/>
</dbReference>
<keyword evidence="6 7" id="KW-0676">Redox-active center</keyword>
<dbReference type="GO" id="GO:0042597">
    <property type="term" value="C:periplasmic space"/>
    <property type="evidence" value="ECO:0007669"/>
    <property type="project" value="UniProtKB-SubCell"/>
</dbReference>
<comment type="caution">
    <text evidence="10">The sequence shown here is derived from an EMBL/GenBank/DDBJ whole genome shotgun (WGS) entry which is preliminary data.</text>
</comment>
<dbReference type="PANTHER" id="PTHR35272">
    <property type="entry name" value="THIOL:DISULFIDE INTERCHANGE PROTEIN DSBC-RELATED"/>
    <property type="match status" value="1"/>
</dbReference>
<evidence type="ECO:0000256" key="3">
    <source>
        <dbReference type="ARBA" id="ARBA00022729"/>
    </source>
</evidence>
<name>A0A368XEZ3_9BURK</name>
<keyword evidence="3 7" id="KW-0732">Signal</keyword>
<comment type="function">
    <text evidence="7">Required for disulfide bond formation in some periplasmic proteins. Acts by transferring its disulfide bond to other proteins and is reduced in the process.</text>
</comment>
<evidence type="ECO:0000256" key="7">
    <source>
        <dbReference type="RuleBase" id="RU364038"/>
    </source>
</evidence>
<feature type="domain" description="Thioredoxin-like fold" evidence="9">
    <location>
        <begin position="104"/>
        <end position="229"/>
    </location>
</feature>
<dbReference type="InterPro" id="IPR051470">
    <property type="entry name" value="Thiol:disulfide_interchange"/>
</dbReference>
<evidence type="ECO:0000259" key="9">
    <source>
        <dbReference type="Pfam" id="PF13098"/>
    </source>
</evidence>
<organism evidence="10 11">
    <name type="scientific">Pseudorhodoferax soli</name>
    <dbReference type="NCBI Taxonomy" id="545864"/>
    <lineage>
        <taxon>Bacteria</taxon>
        <taxon>Pseudomonadati</taxon>
        <taxon>Pseudomonadota</taxon>
        <taxon>Betaproteobacteria</taxon>
        <taxon>Burkholderiales</taxon>
        <taxon>Comamonadaceae</taxon>
    </lineage>
</organism>